<name>A0AAV3PTX9_LITER</name>
<protein>
    <submittedName>
        <fullName evidence="2">Uncharacterized protein</fullName>
    </submittedName>
</protein>
<organism evidence="2 3">
    <name type="scientific">Lithospermum erythrorhizon</name>
    <name type="common">Purple gromwell</name>
    <name type="synonym">Lithospermum officinale var. erythrorhizon</name>
    <dbReference type="NCBI Taxonomy" id="34254"/>
    <lineage>
        <taxon>Eukaryota</taxon>
        <taxon>Viridiplantae</taxon>
        <taxon>Streptophyta</taxon>
        <taxon>Embryophyta</taxon>
        <taxon>Tracheophyta</taxon>
        <taxon>Spermatophyta</taxon>
        <taxon>Magnoliopsida</taxon>
        <taxon>eudicotyledons</taxon>
        <taxon>Gunneridae</taxon>
        <taxon>Pentapetalae</taxon>
        <taxon>asterids</taxon>
        <taxon>lamiids</taxon>
        <taxon>Boraginales</taxon>
        <taxon>Boraginaceae</taxon>
        <taxon>Boraginoideae</taxon>
        <taxon>Lithospermeae</taxon>
        <taxon>Lithospermum</taxon>
    </lineage>
</organism>
<dbReference type="AlphaFoldDB" id="A0AAV3PTX9"/>
<feature type="compositionally biased region" description="Polar residues" evidence="1">
    <location>
        <begin position="94"/>
        <end position="112"/>
    </location>
</feature>
<feature type="compositionally biased region" description="Basic and acidic residues" evidence="1">
    <location>
        <begin position="42"/>
        <end position="70"/>
    </location>
</feature>
<evidence type="ECO:0000313" key="2">
    <source>
        <dbReference type="EMBL" id="GAA0154367.1"/>
    </source>
</evidence>
<reference evidence="2 3" key="1">
    <citation type="submission" date="2024-01" db="EMBL/GenBank/DDBJ databases">
        <title>The complete chloroplast genome sequence of Lithospermum erythrorhizon: insights into the phylogenetic relationship among Boraginaceae species and the maternal lineages of purple gromwells.</title>
        <authorList>
            <person name="Okada T."/>
            <person name="Watanabe K."/>
        </authorList>
    </citation>
    <scope>NUCLEOTIDE SEQUENCE [LARGE SCALE GENOMIC DNA]</scope>
</reference>
<proteinExistence type="predicted"/>
<keyword evidence="3" id="KW-1185">Reference proteome</keyword>
<dbReference type="EMBL" id="BAABME010002379">
    <property type="protein sequence ID" value="GAA0154367.1"/>
    <property type="molecule type" value="Genomic_DNA"/>
</dbReference>
<feature type="compositionally biased region" description="Basic and acidic residues" evidence="1">
    <location>
        <begin position="180"/>
        <end position="190"/>
    </location>
</feature>
<feature type="compositionally biased region" description="Polar residues" evidence="1">
    <location>
        <begin position="150"/>
        <end position="162"/>
    </location>
</feature>
<evidence type="ECO:0000313" key="3">
    <source>
        <dbReference type="Proteomes" id="UP001454036"/>
    </source>
</evidence>
<comment type="caution">
    <text evidence="2">The sequence shown here is derived from an EMBL/GenBank/DDBJ whole genome shotgun (WGS) entry which is preliminary data.</text>
</comment>
<feature type="region of interest" description="Disordered" evidence="1">
    <location>
        <begin position="1"/>
        <end position="190"/>
    </location>
</feature>
<accession>A0AAV3PTX9</accession>
<sequence>MDSKLTSKPGVSTRSQNALARAEGATKPSTQANPPKRPTKAPRMETTSEAKAKDIDPRHSNVSRAKDVSERGGPSPGKDGPRQNPPHQLVPSVGSDNPPSQSSDHASGSQRTLGRHLRRDTGKSKVPVHRRHPDDESTHSNYGPRRRWDSINNTDNSKSYSRSGYDITSDGTPKGPLLGKTDRRGRENRS</sequence>
<feature type="compositionally biased region" description="Polar residues" evidence="1">
    <location>
        <begin position="1"/>
        <end position="18"/>
    </location>
</feature>
<dbReference type="Proteomes" id="UP001454036">
    <property type="component" value="Unassembled WGS sequence"/>
</dbReference>
<gene>
    <name evidence="2" type="ORF">LIER_12365</name>
</gene>
<evidence type="ECO:0000256" key="1">
    <source>
        <dbReference type="SAM" id="MobiDB-lite"/>
    </source>
</evidence>